<accession>A0AAT9LE29</accession>
<reference evidence="7" key="1">
    <citation type="submission" date="2020-10" db="EMBL/GenBank/DDBJ databases">
        <authorList>
            <person name="Kadnikov V."/>
            <person name="Beletsky A.V."/>
            <person name="Mardanov A.V."/>
            <person name="Karnachuk O.V."/>
            <person name="Ravin N.V."/>
        </authorList>
    </citation>
    <scope>NUCLEOTIDE SEQUENCE</scope>
    <source>
        <strain evidence="7">Bu02</strain>
    </source>
</reference>
<feature type="transmembrane region" description="Helical" evidence="6">
    <location>
        <begin position="236"/>
        <end position="261"/>
    </location>
</feature>
<proteinExistence type="inferred from homology"/>
<dbReference type="GO" id="GO:0015209">
    <property type="term" value="F:cytosine transmembrane transporter activity"/>
    <property type="evidence" value="ECO:0007669"/>
    <property type="project" value="InterPro"/>
</dbReference>
<gene>
    <name evidence="7" type="ORF">IMF26_04120</name>
</gene>
<dbReference type="GO" id="GO:0005886">
    <property type="term" value="C:plasma membrane"/>
    <property type="evidence" value="ECO:0007669"/>
    <property type="project" value="TreeGrafter"/>
</dbReference>
<feature type="transmembrane region" description="Helical" evidence="6">
    <location>
        <begin position="60"/>
        <end position="82"/>
    </location>
</feature>
<evidence type="ECO:0000256" key="6">
    <source>
        <dbReference type="SAM" id="Phobius"/>
    </source>
</evidence>
<evidence type="ECO:0000256" key="5">
    <source>
        <dbReference type="ARBA" id="ARBA00023136"/>
    </source>
</evidence>
<feature type="transmembrane region" description="Helical" evidence="6">
    <location>
        <begin position="103"/>
        <end position="127"/>
    </location>
</feature>
<organism evidence="7">
    <name type="scientific">Candidatus Fermentithermobacillus carboniphilus</name>
    <dbReference type="NCBI Taxonomy" id="3085328"/>
    <lineage>
        <taxon>Bacteria</taxon>
        <taxon>Bacillati</taxon>
        <taxon>Bacillota</taxon>
        <taxon>Candidatus Fermentithermobacillia</taxon>
        <taxon>Candidatus Fermentithermobacillales</taxon>
        <taxon>Candidatus Fermentithermobacillaceae</taxon>
        <taxon>Candidatus Fermentithermobacillus</taxon>
    </lineage>
</organism>
<keyword evidence="4 6" id="KW-1133">Transmembrane helix</keyword>
<dbReference type="Pfam" id="PF02133">
    <property type="entry name" value="Transp_cyt_pur"/>
    <property type="match status" value="1"/>
</dbReference>
<evidence type="ECO:0000256" key="3">
    <source>
        <dbReference type="ARBA" id="ARBA00022692"/>
    </source>
</evidence>
<protein>
    <submittedName>
        <fullName evidence="7">Cytosine permease</fullName>
    </submittedName>
</protein>
<comment type="similarity">
    <text evidence="2">Belongs to the purine-cytosine permease (2.A.39) family.</text>
</comment>
<sequence>MSTSPESHSSIAHTMEDYALKPVAPEDRKSAYDVVVTLAGFVISPTAFLLGSVLGAGVTFANAMVAIILGNLVLAVLGYYSGLIGQKTGLTTYLNSRIVFGRVGATIPSGVIGITVMAIVGTLIGTVGTALNALIPSVPVPLAQVIFAVAITLSSIFGFKGLAYLSRIAVPSLIILGFSALFVLSKTGGGLGVILTRIPEKPISLGAAISSVIACWITGVSMVSDIGRYAKKPVHVAASTLVSWVVGAAVFEGISTASAIITGSGNFVQVMARLGLLVPAFIVLFLAMWTTADNNVWSFALAFSNIGDIIGLKLPRAFWDVLATSIALSFGLAGLAGRFGQLLSAISVFSPPIAGVLISHFFLLRNIDRVDGVDVSSMIVSFRWQAFAAWAIGIIVAKAFTAGVPAFQGLLASLISYWLIMKLSRGS</sequence>
<evidence type="ECO:0000313" key="7">
    <source>
        <dbReference type="EMBL" id="QUL99250.1"/>
    </source>
</evidence>
<dbReference type="Gene3D" id="1.10.4160.10">
    <property type="entry name" value="Hydantoin permease"/>
    <property type="match status" value="1"/>
</dbReference>
<feature type="transmembrane region" description="Helical" evidence="6">
    <location>
        <begin position="203"/>
        <end position="224"/>
    </location>
</feature>
<comment type="subcellular location">
    <subcellularLocation>
        <location evidence="1">Membrane</location>
        <topology evidence="1">Multi-pass membrane protein</topology>
    </subcellularLocation>
</comment>
<dbReference type="EMBL" id="CP062796">
    <property type="protein sequence ID" value="QUL99250.1"/>
    <property type="molecule type" value="Genomic_DNA"/>
</dbReference>
<feature type="transmembrane region" description="Helical" evidence="6">
    <location>
        <begin position="31"/>
        <end position="54"/>
    </location>
</feature>
<evidence type="ECO:0000256" key="2">
    <source>
        <dbReference type="ARBA" id="ARBA00008974"/>
    </source>
</evidence>
<feature type="transmembrane region" description="Helical" evidence="6">
    <location>
        <begin position="342"/>
        <end position="363"/>
    </location>
</feature>
<feature type="transmembrane region" description="Helical" evidence="6">
    <location>
        <begin position="267"/>
        <end position="289"/>
    </location>
</feature>
<dbReference type="InterPro" id="IPR001248">
    <property type="entry name" value="Pur-cyt_permease"/>
</dbReference>
<dbReference type="KEGG" id="fcz:IMF26_04120"/>
<dbReference type="PANTHER" id="PTHR30569:SF0">
    <property type="entry name" value="CYTOSINE PERMEASE"/>
    <property type="match status" value="1"/>
</dbReference>
<dbReference type="AlphaFoldDB" id="A0AAT9LE29"/>
<keyword evidence="3 6" id="KW-0812">Transmembrane</keyword>
<feature type="transmembrane region" description="Helical" evidence="6">
    <location>
        <begin position="317"/>
        <end position="336"/>
    </location>
</feature>
<reference evidence="7" key="2">
    <citation type="journal article" date="2023" name="Biology">
        <title>Prokaryotic Life Associated with Coal-Fire Gas Vents Revealed by Metagenomics.</title>
        <authorList>
            <person name="Kadnikov V.V."/>
            <person name="Mardanov A.V."/>
            <person name="Beletsky A.V."/>
            <person name="Karnachuk O.V."/>
            <person name="Ravin N.V."/>
        </authorList>
    </citation>
    <scope>NUCLEOTIDE SEQUENCE</scope>
    <source>
        <strain evidence="7">Bu02</strain>
    </source>
</reference>
<evidence type="ECO:0000256" key="1">
    <source>
        <dbReference type="ARBA" id="ARBA00004141"/>
    </source>
</evidence>
<name>A0AAT9LE29_9FIRM</name>
<feature type="transmembrane region" description="Helical" evidence="6">
    <location>
        <begin position="402"/>
        <end position="420"/>
    </location>
</feature>
<keyword evidence="5 6" id="KW-0472">Membrane</keyword>
<evidence type="ECO:0000256" key="4">
    <source>
        <dbReference type="ARBA" id="ARBA00022989"/>
    </source>
</evidence>
<dbReference type="InterPro" id="IPR030191">
    <property type="entry name" value="CodB"/>
</dbReference>
<feature type="transmembrane region" description="Helical" evidence="6">
    <location>
        <begin position="133"/>
        <end position="157"/>
    </location>
</feature>
<dbReference type="PANTHER" id="PTHR30569">
    <property type="entry name" value="CYTOSINE TRANSPORTER CODB"/>
    <property type="match status" value="1"/>
</dbReference>